<evidence type="ECO:0000256" key="1">
    <source>
        <dbReference type="ARBA" id="ARBA00022741"/>
    </source>
</evidence>
<reference evidence="7 8" key="1">
    <citation type="journal article" date="2015" name="Int. J. Syst. Evol. Microbiol.">
        <title>Sporolactobacillus shoreae sp. nov. and Sporolactobacillus spathodeae sp. nov., two spore-forming lactic acid bacteria isolated from tree barks in Thailand.</title>
        <authorList>
            <person name="Thamacharoensuk T."/>
            <person name="Kitahara M."/>
            <person name="Ohkuma M."/>
            <person name="Thongchul N."/>
            <person name="Tanasupawat S."/>
        </authorList>
    </citation>
    <scope>NUCLEOTIDE SEQUENCE [LARGE SCALE GENOMIC DNA]</scope>
    <source>
        <strain evidence="7 8">BK92</strain>
    </source>
</reference>
<dbReference type="SUPFAM" id="SSF52540">
    <property type="entry name" value="P-loop containing nucleoside triphosphate hydrolases"/>
    <property type="match status" value="1"/>
</dbReference>
<dbReference type="OrthoDB" id="9784461at2"/>
<dbReference type="Pfam" id="PF03668">
    <property type="entry name" value="RapZ-like_N"/>
    <property type="match status" value="1"/>
</dbReference>
<gene>
    <name evidence="7" type="primary">rapZ</name>
    <name evidence="7" type="ORF">E4665_12175</name>
</gene>
<accession>A0A4Z0GL01</accession>
<keyword evidence="1 4" id="KW-0547">Nucleotide-binding</keyword>
<dbReference type="NCBIfam" id="NF003828">
    <property type="entry name" value="PRK05416.1"/>
    <property type="match status" value="1"/>
</dbReference>
<evidence type="ECO:0000256" key="3">
    <source>
        <dbReference type="ARBA" id="ARBA00023134"/>
    </source>
</evidence>
<sequence>MKDIQVVIITGMSGAGKTVATRIFEDMGYFCIDNLPPTLMPKFIDLIEDSESDKLNKLALVMDLRGREFFDSLFKSLDAFSKAEKIRPKILFLDASDQTLVRRYKETRRSHPLSPKGRPVEGIRLERKKLEEVKGLAQYYIDTSDLSPRQLRDQIISDFGIESETFRVNVLSFGFKYGLPIDADLVFDVRFLPNPYYIKHMRERTGLDADISEYVLKWTETQQFLQKLMDLLKFMLPQYKREGKGQLVIAIGCTGGKHRSVALTEWISKKLSADYPISVSHRDIERG</sequence>
<evidence type="ECO:0000256" key="4">
    <source>
        <dbReference type="HAMAP-Rule" id="MF_00636"/>
    </source>
</evidence>
<dbReference type="PIRSF" id="PIRSF005052">
    <property type="entry name" value="P-loopkin"/>
    <property type="match status" value="1"/>
</dbReference>
<dbReference type="Pfam" id="PF22740">
    <property type="entry name" value="PapZ_C"/>
    <property type="match status" value="1"/>
</dbReference>
<organism evidence="7 8">
    <name type="scientific">Sporolactobacillus shoreae</name>
    <dbReference type="NCBI Taxonomy" id="1465501"/>
    <lineage>
        <taxon>Bacteria</taxon>
        <taxon>Bacillati</taxon>
        <taxon>Bacillota</taxon>
        <taxon>Bacilli</taxon>
        <taxon>Bacillales</taxon>
        <taxon>Sporolactobacillaceae</taxon>
        <taxon>Sporolactobacillus</taxon>
    </lineage>
</organism>
<dbReference type="HAMAP" id="MF_00636">
    <property type="entry name" value="RapZ_like"/>
    <property type="match status" value="1"/>
</dbReference>
<feature type="binding site" evidence="4">
    <location>
        <begin position="63"/>
        <end position="66"/>
    </location>
    <ligand>
        <name>GTP</name>
        <dbReference type="ChEBI" id="CHEBI:37565"/>
    </ligand>
</feature>
<evidence type="ECO:0000313" key="8">
    <source>
        <dbReference type="Proteomes" id="UP000298347"/>
    </source>
</evidence>
<dbReference type="RefSeq" id="WP_135349065.1">
    <property type="nucleotide sequence ID" value="NZ_SRJD01000014.1"/>
</dbReference>
<evidence type="ECO:0000259" key="5">
    <source>
        <dbReference type="Pfam" id="PF03668"/>
    </source>
</evidence>
<dbReference type="AlphaFoldDB" id="A0A4Z0GL01"/>
<dbReference type="Proteomes" id="UP000298347">
    <property type="component" value="Unassembled WGS sequence"/>
</dbReference>
<dbReference type="PANTHER" id="PTHR30448:SF0">
    <property type="entry name" value="RNASE ADAPTER PROTEIN RAPZ"/>
    <property type="match status" value="1"/>
</dbReference>
<dbReference type="InterPro" id="IPR005337">
    <property type="entry name" value="RapZ-like"/>
</dbReference>
<dbReference type="EMBL" id="SRJD01000014">
    <property type="protein sequence ID" value="TGA97377.1"/>
    <property type="molecule type" value="Genomic_DNA"/>
</dbReference>
<evidence type="ECO:0000256" key="2">
    <source>
        <dbReference type="ARBA" id="ARBA00022840"/>
    </source>
</evidence>
<keyword evidence="8" id="KW-1185">Reference proteome</keyword>
<keyword evidence="2 4" id="KW-0067">ATP-binding</keyword>
<dbReference type="Gene3D" id="3.40.50.300">
    <property type="entry name" value="P-loop containing nucleotide triphosphate hydrolases"/>
    <property type="match status" value="1"/>
</dbReference>
<keyword evidence="3 4" id="KW-0342">GTP-binding</keyword>
<evidence type="ECO:0000259" key="6">
    <source>
        <dbReference type="Pfam" id="PF22740"/>
    </source>
</evidence>
<name>A0A4Z0GL01_9BACL</name>
<dbReference type="GO" id="GO:0005525">
    <property type="term" value="F:GTP binding"/>
    <property type="evidence" value="ECO:0007669"/>
    <property type="project" value="UniProtKB-UniRule"/>
</dbReference>
<feature type="domain" description="RapZ C-terminal" evidence="6">
    <location>
        <begin position="167"/>
        <end position="285"/>
    </location>
</feature>
<dbReference type="PANTHER" id="PTHR30448">
    <property type="entry name" value="RNASE ADAPTER PROTEIN RAPZ"/>
    <property type="match status" value="1"/>
</dbReference>
<evidence type="ECO:0000313" key="7">
    <source>
        <dbReference type="EMBL" id="TGA97377.1"/>
    </source>
</evidence>
<dbReference type="GO" id="GO:0005524">
    <property type="term" value="F:ATP binding"/>
    <property type="evidence" value="ECO:0007669"/>
    <property type="project" value="UniProtKB-UniRule"/>
</dbReference>
<comment type="caution">
    <text evidence="7">The sequence shown here is derived from an EMBL/GenBank/DDBJ whole genome shotgun (WGS) entry which is preliminary data.</text>
</comment>
<proteinExistence type="inferred from homology"/>
<feature type="binding site" evidence="4">
    <location>
        <begin position="11"/>
        <end position="18"/>
    </location>
    <ligand>
        <name>ATP</name>
        <dbReference type="ChEBI" id="CHEBI:30616"/>
    </ligand>
</feature>
<dbReference type="InterPro" id="IPR053930">
    <property type="entry name" value="RapZ-like_N"/>
</dbReference>
<dbReference type="InterPro" id="IPR027417">
    <property type="entry name" value="P-loop_NTPase"/>
</dbReference>
<protein>
    <submittedName>
        <fullName evidence="7">RNase adapter RapZ</fullName>
    </submittedName>
</protein>
<dbReference type="InterPro" id="IPR053931">
    <property type="entry name" value="RapZ_C"/>
</dbReference>
<feature type="domain" description="RapZ-like N-terminal" evidence="5">
    <location>
        <begin position="4"/>
        <end position="160"/>
    </location>
</feature>